<evidence type="ECO:0000256" key="6">
    <source>
        <dbReference type="ARBA" id="ARBA00023204"/>
    </source>
</evidence>
<evidence type="ECO:0000313" key="13">
    <source>
        <dbReference type="Proteomes" id="UP001431209"/>
    </source>
</evidence>
<dbReference type="NCBIfam" id="TIGR00628">
    <property type="entry name" value="ung"/>
    <property type="match status" value="1"/>
</dbReference>
<dbReference type="HAMAP" id="MF_00148">
    <property type="entry name" value="UDG"/>
    <property type="match status" value="1"/>
</dbReference>
<feature type="compositionally biased region" description="Basic and acidic residues" evidence="10">
    <location>
        <begin position="41"/>
        <end position="53"/>
    </location>
</feature>
<evidence type="ECO:0000256" key="2">
    <source>
        <dbReference type="ARBA" id="ARBA00008184"/>
    </source>
</evidence>
<dbReference type="PANTHER" id="PTHR11264">
    <property type="entry name" value="URACIL-DNA GLYCOSYLASE"/>
    <property type="match status" value="1"/>
</dbReference>
<evidence type="ECO:0000259" key="11">
    <source>
        <dbReference type="SMART" id="SM00986"/>
    </source>
</evidence>
<dbReference type="GO" id="GO:0005634">
    <property type="term" value="C:nucleus"/>
    <property type="evidence" value="ECO:0007669"/>
    <property type="project" value="UniProtKB-SubCell"/>
</dbReference>
<evidence type="ECO:0000256" key="1">
    <source>
        <dbReference type="ARBA" id="ARBA00001400"/>
    </source>
</evidence>
<organism evidence="12 13">
    <name type="scientific">Acrasis kona</name>
    <dbReference type="NCBI Taxonomy" id="1008807"/>
    <lineage>
        <taxon>Eukaryota</taxon>
        <taxon>Discoba</taxon>
        <taxon>Heterolobosea</taxon>
        <taxon>Tetramitia</taxon>
        <taxon>Eutetramitia</taxon>
        <taxon>Acrasidae</taxon>
        <taxon>Acrasis</taxon>
    </lineage>
</organism>
<comment type="function">
    <text evidence="7 9">Excises uracil residues from the DNA which can arise as a result of misincorporation of dUMP residues by DNA polymerase or due to deamination of cytosine.</text>
</comment>
<dbReference type="Gene3D" id="3.40.470.10">
    <property type="entry name" value="Uracil-DNA glycosylase-like domain"/>
    <property type="match status" value="1"/>
</dbReference>
<evidence type="ECO:0000313" key="12">
    <source>
        <dbReference type="EMBL" id="KAL0485712.1"/>
    </source>
</evidence>
<keyword evidence="13" id="KW-1185">Reference proteome</keyword>
<evidence type="ECO:0000256" key="10">
    <source>
        <dbReference type="SAM" id="MobiDB-lite"/>
    </source>
</evidence>
<dbReference type="AlphaFoldDB" id="A0AAW2Z925"/>
<dbReference type="PROSITE" id="PS00130">
    <property type="entry name" value="U_DNA_GLYCOSYLASE"/>
    <property type="match status" value="1"/>
</dbReference>
<dbReference type="CDD" id="cd10027">
    <property type="entry name" value="UDG-F1-like"/>
    <property type="match status" value="1"/>
</dbReference>
<feature type="active site" description="Proton acceptor" evidence="7 8">
    <location>
        <position position="137"/>
    </location>
</feature>
<dbReference type="InterPro" id="IPR005122">
    <property type="entry name" value="Uracil-DNA_glycosylase-like"/>
</dbReference>
<protein>
    <recommendedName>
        <fullName evidence="3 7">Uracil-DNA glycosylase</fullName>
        <shortName evidence="7">UDG</shortName>
        <ecNumber evidence="3 7">3.2.2.27</ecNumber>
    </recommendedName>
</protein>
<keyword evidence="7" id="KW-0539">Nucleus</keyword>
<comment type="catalytic activity">
    <reaction evidence="1 7 9">
        <text>Hydrolyzes single-stranded DNA or mismatched double-stranded DNA and polynucleotides, releasing free uracil.</text>
        <dbReference type="EC" id="3.2.2.27"/>
    </reaction>
</comment>
<dbReference type="EMBL" id="JAOPGA020001159">
    <property type="protein sequence ID" value="KAL0485712.1"/>
    <property type="molecule type" value="Genomic_DNA"/>
</dbReference>
<comment type="subcellular location">
    <subcellularLocation>
        <location evidence="7">Mitochondrion</location>
    </subcellularLocation>
    <subcellularLocation>
        <location evidence="7">Nucleus</location>
    </subcellularLocation>
</comment>
<dbReference type="Pfam" id="PF03167">
    <property type="entry name" value="UDG"/>
    <property type="match status" value="1"/>
</dbReference>
<evidence type="ECO:0000256" key="9">
    <source>
        <dbReference type="RuleBase" id="RU003780"/>
    </source>
</evidence>
<evidence type="ECO:0000256" key="4">
    <source>
        <dbReference type="ARBA" id="ARBA00022763"/>
    </source>
</evidence>
<dbReference type="InterPro" id="IPR018085">
    <property type="entry name" value="Ura-DNA_Glyclase_AS"/>
</dbReference>
<dbReference type="EC" id="3.2.2.27" evidence="3 7"/>
<dbReference type="SUPFAM" id="SSF52141">
    <property type="entry name" value="Uracil-DNA glycosylase-like"/>
    <property type="match status" value="1"/>
</dbReference>
<dbReference type="NCBIfam" id="NF003589">
    <property type="entry name" value="PRK05254.1-2"/>
    <property type="match status" value="1"/>
</dbReference>
<reference evidence="12 13" key="1">
    <citation type="submission" date="2024-03" db="EMBL/GenBank/DDBJ databases">
        <title>The Acrasis kona genome and developmental transcriptomes reveal deep origins of eukaryotic multicellular pathways.</title>
        <authorList>
            <person name="Sheikh S."/>
            <person name="Fu C.-J."/>
            <person name="Brown M.W."/>
            <person name="Baldauf S.L."/>
        </authorList>
    </citation>
    <scope>NUCLEOTIDE SEQUENCE [LARGE SCALE GENOMIC DNA]</scope>
    <source>
        <strain evidence="12 13">ATCC MYA-3509</strain>
    </source>
</reference>
<gene>
    <name evidence="12" type="ORF">AKO1_003300</name>
</gene>
<dbReference type="PANTHER" id="PTHR11264:SF0">
    <property type="entry name" value="URACIL-DNA GLYCOSYLASE"/>
    <property type="match status" value="1"/>
</dbReference>
<dbReference type="NCBIfam" id="NF003591">
    <property type="entry name" value="PRK05254.1-4"/>
    <property type="match status" value="1"/>
</dbReference>
<feature type="region of interest" description="Disordered" evidence="10">
    <location>
        <begin position="1"/>
        <end position="65"/>
    </location>
</feature>
<dbReference type="GO" id="GO:0004844">
    <property type="term" value="F:uracil DNA N-glycosylase activity"/>
    <property type="evidence" value="ECO:0007669"/>
    <property type="project" value="UniProtKB-UniRule"/>
</dbReference>
<evidence type="ECO:0000256" key="3">
    <source>
        <dbReference type="ARBA" id="ARBA00012030"/>
    </source>
</evidence>
<dbReference type="NCBIfam" id="NF003592">
    <property type="entry name" value="PRK05254.1-5"/>
    <property type="match status" value="1"/>
</dbReference>
<dbReference type="FunFam" id="3.40.470.10:FF:000001">
    <property type="entry name" value="Uracil-DNA glycosylase"/>
    <property type="match status" value="1"/>
</dbReference>
<dbReference type="InterPro" id="IPR036895">
    <property type="entry name" value="Uracil-DNA_glycosylase-like_sf"/>
</dbReference>
<evidence type="ECO:0000256" key="8">
    <source>
        <dbReference type="PROSITE-ProRule" id="PRU10072"/>
    </source>
</evidence>
<accession>A0AAW2Z925</accession>
<feature type="compositionally biased region" description="Low complexity" evidence="10">
    <location>
        <begin position="54"/>
        <end position="65"/>
    </location>
</feature>
<dbReference type="GO" id="GO:0005739">
    <property type="term" value="C:mitochondrion"/>
    <property type="evidence" value="ECO:0007669"/>
    <property type="project" value="UniProtKB-SubCell"/>
</dbReference>
<proteinExistence type="inferred from homology"/>
<dbReference type="SMART" id="SM00987">
    <property type="entry name" value="UreE_C"/>
    <property type="match status" value="1"/>
</dbReference>
<comment type="similarity">
    <text evidence="2 7 9">Belongs to the uracil-DNA glycosylase (UDG) superfamily. UNG family.</text>
</comment>
<dbReference type="Proteomes" id="UP001431209">
    <property type="component" value="Unassembled WGS sequence"/>
</dbReference>
<name>A0AAW2Z925_9EUKA</name>
<dbReference type="NCBIfam" id="NF003588">
    <property type="entry name" value="PRK05254.1-1"/>
    <property type="match status" value="1"/>
</dbReference>
<keyword evidence="5 7" id="KW-0378">Hydrolase</keyword>
<keyword evidence="7" id="KW-0496">Mitochondrion</keyword>
<evidence type="ECO:0000256" key="5">
    <source>
        <dbReference type="ARBA" id="ARBA00022801"/>
    </source>
</evidence>
<comment type="caution">
    <text evidence="12">The sequence shown here is derived from an EMBL/GenBank/DDBJ whole genome shotgun (WGS) entry which is preliminary data.</text>
</comment>
<keyword evidence="4 7" id="KW-0227">DNA damage</keyword>
<keyword evidence="6 7" id="KW-0234">DNA repair</keyword>
<feature type="compositionally biased region" description="Basic and acidic residues" evidence="10">
    <location>
        <begin position="1"/>
        <end position="11"/>
    </location>
</feature>
<dbReference type="InterPro" id="IPR002043">
    <property type="entry name" value="UDG_fam1"/>
</dbReference>
<sequence length="301" mass="33697">MDKFLKKRPLEESEEPEAKKRKTVAPFVPKKPSDIPSIPKASEKPIEDGKPDSTESSSSSVAKPSSGYNKIEDYLTETSWRDAIEKEFKKESFKSLKKFLQGEQKAGTIIHPKIEDTFAAFNLCPLDEVKVVILGQDPYQTAGFAHGLSFSVQPGVVVPKSLQNIYKELSTDIKGFKAPKHGNLTSWAEQGVLLLNTILTVEDTKANSHKKKGWENFTDEVIKLLNKKKNLVFMLWGGPAKAKLKMITESKHCVLQTTHPSPLGANQGGWFDMKIFSKCNKYLEEHELTPIDWCSVMKGSN</sequence>
<feature type="domain" description="Uracil-DNA glycosylase-like" evidence="11">
    <location>
        <begin position="122"/>
        <end position="283"/>
    </location>
</feature>
<dbReference type="GO" id="GO:0097510">
    <property type="term" value="P:base-excision repair, AP site formation via deaminated base removal"/>
    <property type="evidence" value="ECO:0007669"/>
    <property type="project" value="TreeGrafter"/>
</dbReference>
<evidence type="ECO:0000256" key="7">
    <source>
        <dbReference type="HAMAP-Rule" id="MF_03166"/>
    </source>
</evidence>
<dbReference type="SMART" id="SM00986">
    <property type="entry name" value="UDG"/>
    <property type="match status" value="1"/>
</dbReference>